<evidence type="ECO:0000313" key="3">
    <source>
        <dbReference type="Proteomes" id="UP001501442"/>
    </source>
</evidence>
<comment type="caution">
    <text evidence="2">The sequence shown here is derived from an EMBL/GenBank/DDBJ whole genome shotgun (WGS) entry which is preliminary data.</text>
</comment>
<organism evidence="2 3">
    <name type="scientific">Actinoallomurus vinaceus</name>
    <dbReference type="NCBI Taxonomy" id="1080074"/>
    <lineage>
        <taxon>Bacteria</taxon>
        <taxon>Bacillati</taxon>
        <taxon>Actinomycetota</taxon>
        <taxon>Actinomycetes</taxon>
        <taxon>Streptosporangiales</taxon>
        <taxon>Thermomonosporaceae</taxon>
        <taxon>Actinoallomurus</taxon>
    </lineage>
</organism>
<evidence type="ECO:0000256" key="1">
    <source>
        <dbReference type="SAM" id="MobiDB-lite"/>
    </source>
</evidence>
<evidence type="ECO:0000313" key="2">
    <source>
        <dbReference type="EMBL" id="GAA4627101.1"/>
    </source>
</evidence>
<dbReference type="Proteomes" id="UP001501442">
    <property type="component" value="Unassembled WGS sequence"/>
</dbReference>
<gene>
    <name evidence="2" type="ORF">GCM10023196_037970</name>
</gene>
<feature type="region of interest" description="Disordered" evidence="1">
    <location>
        <begin position="517"/>
        <end position="541"/>
    </location>
</feature>
<dbReference type="SUPFAM" id="SSF69318">
    <property type="entry name" value="Integrin alpha N-terminal domain"/>
    <property type="match status" value="1"/>
</dbReference>
<name>A0ABP8UD62_9ACTN</name>
<reference evidence="3" key="1">
    <citation type="journal article" date="2019" name="Int. J. Syst. Evol. Microbiol.">
        <title>The Global Catalogue of Microorganisms (GCM) 10K type strain sequencing project: providing services to taxonomists for standard genome sequencing and annotation.</title>
        <authorList>
            <consortium name="The Broad Institute Genomics Platform"/>
            <consortium name="The Broad Institute Genome Sequencing Center for Infectious Disease"/>
            <person name="Wu L."/>
            <person name="Ma J."/>
        </authorList>
    </citation>
    <scope>NUCLEOTIDE SEQUENCE [LARGE SCALE GENOMIC DNA]</scope>
    <source>
        <strain evidence="3">JCM 17939</strain>
    </source>
</reference>
<dbReference type="InterPro" id="IPR028994">
    <property type="entry name" value="Integrin_alpha_N"/>
</dbReference>
<protein>
    <submittedName>
        <fullName evidence="2">Uncharacterized protein</fullName>
    </submittedName>
</protein>
<sequence length="1017" mass="110402">MERFEHGDRSLPEMHRSQRGPGLMVTIGVTTHLNDASEEVFFYVVPPVGAGPVVLVRYESFDVHSEPILWEQRITDNPPLPAWRKLTGDALKNRMRASNVRQGGLLGPESGLADYQLRGYVDAPVLSKGDVYRVWGTTDPDADPNRPDTDRTGMKTVLAAGQRGTLLPPDGLVATLGPDKVTVDITTAGRVPVAVVAEIAEGTPKEFPPFGYHDFARPIGRVLLGELRGTWRVDLVKTDDATGSALRPGGTYTAVVRVMDTNGTWQEHVQQVTLLVRQVDLAVEAVTIIDDGDPGGDSDGDFVVRVFTGNWGDGTATEVRAWRFPSDDSFAEFESGDVFGIGGTVHPTGPPWRTTIGPAPVDDRQFGVRLEIFEQDAPLEPDERASGVWQRTTDESVTDSEIFVRTDRNPPYVTASATGKFSIRYVSAAGPVTGPWQSFGVSFPADFGVEADYDGDQRNDAAVWRPDGGVWFIAPAAGGPVRIERLGEPQDHPAPADYDRDGKADLAVWRPTTGRWYLQPSSGGPVQERTTGRDGTPLTDQDRQDLFVLSYSLLTQGQRLAAAGRTGEAAEPARGGIEILLRLAPALDDPKVFDVVAQVGINSGYLPAAEAVEPVRQVAPFAQRLAEGNPGNPDYRYRYPWILVVLAQRLAAAGRAPEATEPARQAIALFLALAPDTDDGYLFDLIAQVGINSGYLPATEAVEPVRQVVPYAQRLARANPGNPDYRYRYPWILVVLAQRLAAAGRAPEAAEPARQAIGLFLALAPDTNDAYLFDLVAQVGINSGYLPAAEAVEPVRQVVPFARRLTAANPGNPDYRYRYPWILVVLAQRLDGAGRRPEATEPARQAIGLFLAFASDANDAYLFDLIAQVGINSGYLPAAEAVEPVRQVAPFAQRLAEGNPGNPDYRYRYPWILVVLAQRLAAAGRAPEATEPARQAIALFLALAPDTDDGYLFDLIAQVGINSGYLPATEAVEPVRQVVPYAQRLALAHPDNAAYQERFTWIQQVLEQRIAAAQAVA</sequence>
<proteinExistence type="predicted"/>
<dbReference type="EMBL" id="BAABHK010000005">
    <property type="protein sequence ID" value="GAA4627101.1"/>
    <property type="molecule type" value="Genomic_DNA"/>
</dbReference>
<keyword evidence="3" id="KW-1185">Reference proteome</keyword>
<accession>A0ABP8UD62</accession>